<dbReference type="GO" id="GO:0005634">
    <property type="term" value="C:nucleus"/>
    <property type="evidence" value="ECO:0007669"/>
    <property type="project" value="UniProtKB-SubCell"/>
</dbReference>
<keyword evidence="8" id="KW-1185">Reference proteome</keyword>
<dbReference type="STRING" id="576137.A0A1L7X3U2"/>
<name>A0A1L7X3U2_9HELO</name>
<protein>
    <recommendedName>
        <fullName evidence="9">Survival motor neuron Tudor domain-containing protein</fullName>
    </recommendedName>
</protein>
<dbReference type="InterPro" id="IPR047313">
    <property type="entry name" value="SMN_C"/>
</dbReference>
<evidence type="ECO:0000256" key="3">
    <source>
        <dbReference type="ARBA" id="ARBA00022664"/>
    </source>
</evidence>
<proteinExistence type="inferred from homology"/>
<comment type="subcellular location">
    <subcellularLocation>
        <location evidence="1">Nucleus</location>
    </subcellularLocation>
</comment>
<dbReference type="AlphaFoldDB" id="A0A1L7X3U2"/>
<evidence type="ECO:0000256" key="4">
    <source>
        <dbReference type="ARBA" id="ARBA00023187"/>
    </source>
</evidence>
<dbReference type="GO" id="GO:0006397">
    <property type="term" value="P:mRNA processing"/>
    <property type="evidence" value="ECO:0007669"/>
    <property type="project" value="UniProtKB-KW"/>
</dbReference>
<dbReference type="Proteomes" id="UP000184330">
    <property type="component" value="Unassembled WGS sequence"/>
</dbReference>
<reference evidence="7 8" key="1">
    <citation type="submission" date="2016-03" db="EMBL/GenBank/DDBJ databases">
        <authorList>
            <person name="Ploux O."/>
        </authorList>
    </citation>
    <scope>NUCLEOTIDE SEQUENCE [LARGE SCALE GENOMIC DNA]</scope>
    <source>
        <strain evidence="7 8">UAMH 11012</strain>
    </source>
</reference>
<accession>A0A1L7X3U2</accession>
<feature type="region of interest" description="Disordered" evidence="6">
    <location>
        <begin position="35"/>
        <end position="124"/>
    </location>
</feature>
<sequence length="162" mass="18105">MAPKGTVSHAEMWDDSALVDSWNDALEEYKKYHSTKARGEGVDGILNEAQKPNNPRGEKMDYEAGDLDETPVNDSHAKQKLSEETGDHDTAAVEDHVRVRERLSVPEQTQASPSVRSPAPPQHLIGQVHDEGLKNLLMSYYYAGYYTGLYEAKDKHNAKHEA</sequence>
<organism evidence="7 8">
    <name type="scientific">Phialocephala subalpina</name>
    <dbReference type="NCBI Taxonomy" id="576137"/>
    <lineage>
        <taxon>Eukaryota</taxon>
        <taxon>Fungi</taxon>
        <taxon>Dikarya</taxon>
        <taxon>Ascomycota</taxon>
        <taxon>Pezizomycotina</taxon>
        <taxon>Leotiomycetes</taxon>
        <taxon>Helotiales</taxon>
        <taxon>Mollisiaceae</taxon>
        <taxon>Phialocephala</taxon>
        <taxon>Phialocephala fortinii species complex</taxon>
    </lineage>
</organism>
<evidence type="ECO:0008006" key="9">
    <source>
        <dbReference type="Google" id="ProtNLM"/>
    </source>
</evidence>
<evidence type="ECO:0000256" key="1">
    <source>
        <dbReference type="ARBA" id="ARBA00004123"/>
    </source>
</evidence>
<dbReference type="GO" id="GO:0008380">
    <property type="term" value="P:RNA splicing"/>
    <property type="evidence" value="ECO:0007669"/>
    <property type="project" value="UniProtKB-KW"/>
</dbReference>
<evidence type="ECO:0000256" key="6">
    <source>
        <dbReference type="SAM" id="MobiDB-lite"/>
    </source>
</evidence>
<dbReference type="CDD" id="cd22852">
    <property type="entry name" value="SMN_C"/>
    <property type="match status" value="1"/>
</dbReference>
<keyword evidence="3" id="KW-0507">mRNA processing</keyword>
<dbReference type="PANTHER" id="PTHR39267">
    <property type="entry name" value="SURVIVAL MOTOR NEURON-LIKE PROTEIN 1"/>
    <property type="match status" value="1"/>
</dbReference>
<evidence type="ECO:0000313" key="8">
    <source>
        <dbReference type="Proteomes" id="UP000184330"/>
    </source>
</evidence>
<dbReference type="OrthoDB" id="197400at2759"/>
<dbReference type="PANTHER" id="PTHR39267:SF1">
    <property type="entry name" value="SURVIVAL MOTOR NEURON PROTEIN"/>
    <property type="match status" value="1"/>
</dbReference>
<evidence type="ECO:0000256" key="5">
    <source>
        <dbReference type="ARBA" id="ARBA00023242"/>
    </source>
</evidence>
<comment type="similarity">
    <text evidence="2">Belongs to the SMN family.</text>
</comment>
<feature type="compositionally biased region" description="Basic and acidic residues" evidence="6">
    <location>
        <begin position="75"/>
        <end position="104"/>
    </location>
</feature>
<dbReference type="CDD" id="cd22851">
    <property type="entry name" value="SMN_N"/>
    <property type="match status" value="1"/>
</dbReference>
<keyword evidence="5" id="KW-0539">Nucleus</keyword>
<evidence type="ECO:0000256" key="2">
    <source>
        <dbReference type="ARBA" id="ARBA00005371"/>
    </source>
</evidence>
<feature type="compositionally biased region" description="Polar residues" evidence="6">
    <location>
        <begin position="106"/>
        <end position="115"/>
    </location>
</feature>
<gene>
    <name evidence="7" type="ORF">PAC_09580</name>
</gene>
<evidence type="ECO:0000313" key="7">
    <source>
        <dbReference type="EMBL" id="CZR59686.1"/>
    </source>
</evidence>
<dbReference type="InterPro" id="IPR040424">
    <property type="entry name" value="Smn1"/>
</dbReference>
<keyword evidence="4" id="KW-0508">mRNA splicing</keyword>
<dbReference type="EMBL" id="FJOG01000014">
    <property type="protein sequence ID" value="CZR59686.1"/>
    <property type="molecule type" value="Genomic_DNA"/>
</dbReference>